<dbReference type="EMBL" id="CAXITT010000025">
    <property type="protein sequence ID" value="CAL1527963.1"/>
    <property type="molecule type" value="Genomic_DNA"/>
</dbReference>
<evidence type="ECO:0000313" key="1">
    <source>
        <dbReference type="EMBL" id="CAL1527963.1"/>
    </source>
</evidence>
<accession>A0AAV2H472</accession>
<evidence type="ECO:0000313" key="2">
    <source>
        <dbReference type="Proteomes" id="UP001497497"/>
    </source>
</evidence>
<proteinExistence type="predicted"/>
<reference evidence="1 2" key="1">
    <citation type="submission" date="2024-04" db="EMBL/GenBank/DDBJ databases">
        <authorList>
            <consortium name="Genoscope - CEA"/>
            <person name="William W."/>
        </authorList>
    </citation>
    <scope>NUCLEOTIDE SEQUENCE [LARGE SCALE GENOMIC DNA]</scope>
</reference>
<protein>
    <submittedName>
        <fullName evidence="1">Uncharacterized protein</fullName>
    </submittedName>
</protein>
<dbReference type="Proteomes" id="UP001497497">
    <property type="component" value="Unassembled WGS sequence"/>
</dbReference>
<feature type="non-terminal residue" evidence="1">
    <location>
        <position position="1"/>
    </location>
</feature>
<dbReference type="AlphaFoldDB" id="A0AAV2H472"/>
<name>A0AAV2H472_LYMST</name>
<keyword evidence="2" id="KW-1185">Reference proteome</keyword>
<comment type="caution">
    <text evidence="1">The sequence shown here is derived from an EMBL/GenBank/DDBJ whole genome shotgun (WGS) entry which is preliminary data.</text>
</comment>
<sequence>DQALISELFIEHTDTDDSGTYICRSSDREIGSLKVTVLVGE</sequence>
<gene>
    <name evidence="1" type="ORF">GSLYS_00002133001</name>
</gene>
<organism evidence="1 2">
    <name type="scientific">Lymnaea stagnalis</name>
    <name type="common">Great pond snail</name>
    <name type="synonym">Helix stagnalis</name>
    <dbReference type="NCBI Taxonomy" id="6523"/>
    <lineage>
        <taxon>Eukaryota</taxon>
        <taxon>Metazoa</taxon>
        <taxon>Spiralia</taxon>
        <taxon>Lophotrochozoa</taxon>
        <taxon>Mollusca</taxon>
        <taxon>Gastropoda</taxon>
        <taxon>Heterobranchia</taxon>
        <taxon>Euthyneura</taxon>
        <taxon>Panpulmonata</taxon>
        <taxon>Hygrophila</taxon>
        <taxon>Lymnaeoidea</taxon>
        <taxon>Lymnaeidae</taxon>
        <taxon>Lymnaea</taxon>
    </lineage>
</organism>